<keyword evidence="7" id="KW-1185">Reference proteome</keyword>
<evidence type="ECO:0000259" key="5">
    <source>
        <dbReference type="Pfam" id="PF08100"/>
    </source>
</evidence>
<dbReference type="Gene3D" id="3.40.50.150">
    <property type="entry name" value="Vaccinia Virus protein VP39"/>
    <property type="match status" value="1"/>
</dbReference>
<dbReference type="InterPro" id="IPR012967">
    <property type="entry name" value="COMT_dimerisation"/>
</dbReference>
<evidence type="ECO:0000313" key="7">
    <source>
        <dbReference type="Proteomes" id="UP000228948"/>
    </source>
</evidence>
<reference evidence="6 7" key="1">
    <citation type="submission" date="2017-11" db="EMBL/GenBank/DDBJ databases">
        <title>Revised Sequence and Annotation of the Rhodobaca barguzinensis strain alga05 Genome.</title>
        <authorList>
            <person name="Kopejtka K."/>
            <person name="Tomasch J.M."/>
            <person name="Bunk B."/>
            <person name="Koblizek M."/>
        </authorList>
    </citation>
    <scope>NUCLEOTIDE SEQUENCE [LARGE SCALE GENOMIC DNA]</scope>
    <source>
        <strain evidence="7">alga05</strain>
    </source>
</reference>
<dbReference type="GO" id="GO:0046983">
    <property type="term" value="F:protein dimerization activity"/>
    <property type="evidence" value="ECO:0007669"/>
    <property type="project" value="InterPro"/>
</dbReference>
<gene>
    <name evidence="6" type="ORF">BG454_03025</name>
</gene>
<dbReference type="InterPro" id="IPR016461">
    <property type="entry name" value="COMT-like"/>
</dbReference>
<dbReference type="InterPro" id="IPR001077">
    <property type="entry name" value="COMT_C"/>
</dbReference>
<dbReference type="CDD" id="cd02440">
    <property type="entry name" value="AdoMet_MTases"/>
    <property type="match status" value="1"/>
</dbReference>
<keyword evidence="3" id="KW-0949">S-adenosyl-L-methionine</keyword>
<feature type="domain" description="O-methyltransferase dimerisation" evidence="5">
    <location>
        <begin position="78"/>
        <end position="152"/>
    </location>
</feature>
<evidence type="ECO:0000256" key="2">
    <source>
        <dbReference type="ARBA" id="ARBA00022679"/>
    </source>
</evidence>
<dbReference type="PROSITE" id="PS51683">
    <property type="entry name" value="SAM_OMT_II"/>
    <property type="match status" value="1"/>
</dbReference>
<dbReference type="GO" id="GO:0032259">
    <property type="term" value="P:methylation"/>
    <property type="evidence" value="ECO:0007669"/>
    <property type="project" value="UniProtKB-KW"/>
</dbReference>
<dbReference type="InterPro" id="IPR029063">
    <property type="entry name" value="SAM-dependent_MTases_sf"/>
</dbReference>
<dbReference type="Pfam" id="PF00891">
    <property type="entry name" value="Methyltransf_2"/>
    <property type="match status" value="1"/>
</dbReference>
<dbReference type="SUPFAM" id="SSF46785">
    <property type="entry name" value="Winged helix' DNA-binding domain"/>
    <property type="match status" value="1"/>
</dbReference>
<dbReference type="KEGG" id="rbg:BG454_03025"/>
<dbReference type="Proteomes" id="UP000228948">
    <property type="component" value="Chromosome"/>
</dbReference>
<dbReference type="Pfam" id="PF08100">
    <property type="entry name" value="Dimerisation"/>
    <property type="match status" value="1"/>
</dbReference>
<evidence type="ECO:0000313" key="6">
    <source>
        <dbReference type="EMBL" id="ATX64931.1"/>
    </source>
</evidence>
<evidence type="ECO:0000259" key="4">
    <source>
        <dbReference type="Pfam" id="PF00891"/>
    </source>
</evidence>
<keyword evidence="1 6" id="KW-0489">Methyltransferase</keyword>
<dbReference type="InterPro" id="IPR036388">
    <property type="entry name" value="WH-like_DNA-bd_sf"/>
</dbReference>
<dbReference type="Gene3D" id="1.10.10.10">
    <property type="entry name" value="Winged helix-like DNA-binding domain superfamily/Winged helix DNA-binding domain"/>
    <property type="match status" value="1"/>
</dbReference>
<dbReference type="OrthoDB" id="7418600at2"/>
<dbReference type="AlphaFoldDB" id="A0A2K8K661"/>
<name>A0A2K8K661_9RHOB</name>
<protein>
    <submittedName>
        <fullName evidence="6">SAM-dependent methyltransferase</fullName>
    </submittedName>
</protein>
<sequence>MSGRRAVGAACAAICRKNDPGRACPGLSAVADIHAPDQPFRPAGLINRIVASARFQSFCARVPGLRGIARREGAALFDLMQGFVQSQMLMALVELRALQMLADGPATADTLATRCDVPPERMQVLLQAGAAMRLLKRRGERFALARRGAAFLAVPGLQDMVRHHDVLYRDLADPVAFIRCETVPELAEFWPYVFGAKGAMDPAQTERYSRLMAESQALVAQEALAHLSLKGTHKLMDVGGGTGVFLRAVRARYPQIELVLFDLPDVVAQAALPADIARHGGSFRSDPLPQGADTISLVRVLYDHSDQTVRALLAKVFAALPPGGRVLIIEPMSGGLRPNPQTDVYFSVYTLAMQTGQTRSAARISALLSEAGFEEISREHADRPYITCVLTASKPKGGG</sequence>
<keyword evidence="2 6" id="KW-0808">Transferase</keyword>
<accession>A0A2K8K661</accession>
<dbReference type="STRING" id="441209.GCA_001870665_00619"/>
<dbReference type="PANTHER" id="PTHR43712">
    <property type="entry name" value="PUTATIVE (AFU_ORTHOLOGUE AFUA_4G14580)-RELATED"/>
    <property type="match status" value="1"/>
</dbReference>
<dbReference type="InterPro" id="IPR036390">
    <property type="entry name" value="WH_DNA-bd_sf"/>
</dbReference>
<dbReference type="SUPFAM" id="SSF53335">
    <property type="entry name" value="S-adenosyl-L-methionine-dependent methyltransferases"/>
    <property type="match status" value="1"/>
</dbReference>
<evidence type="ECO:0000256" key="1">
    <source>
        <dbReference type="ARBA" id="ARBA00022603"/>
    </source>
</evidence>
<proteinExistence type="predicted"/>
<dbReference type="EMBL" id="CP024899">
    <property type="protein sequence ID" value="ATX64931.1"/>
    <property type="molecule type" value="Genomic_DNA"/>
</dbReference>
<dbReference type="GO" id="GO:0008171">
    <property type="term" value="F:O-methyltransferase activity"/>
    <property type="evidence" value="ECO:0007669"/>
    <property type="project" value="InterPro"/>
</dbReference>
<feature type="domain" description="O-methyltransferase C-terminal" evidence="4">
    <location>
        <begin position="168"/>
        <end position="374"/>
    </location>
</feature>
<organism evidence="6 7">
    <name type="scientific">Roseinatronobacter bogoriensis subsp. barguzinensis</name>
    <dbReference type="NCBI Taxonomy" id="441209"/>
    <lineage>
        <taxon>Bacteria</taxon>
        <taxon>Pseudomonadati</taxon>
        <taxon>Pseudomonadota</taxon>
        <taxon>Alphaproteobacteria</taxon>
        <taxon>Rhodobacterales</taxon>
        <taxon>Paracoccaceae</taxon>
        <taxon>Roseinatronobacter</taxon>
    </lineage>
</organism>
<evidence type="ECO:0000256" key="3">
    <source>
        <dbReference type="ARBA" id="ARBA00022691"/>
    </source>
</evidence>
<dbReference type="PANTHER" id="PTHR43712:SF2">
    <property type="entry name" value="O-METHYLTRANSFERASE CICE"/>
    <property type="match status" value="1"/>
</dbReference>